<keyword evidence="6" id="KW-0539">Nucleus</keyword>
<keyword evidence="3" id="KW-0805">Transcription regulation</keyword>
<evidence type="ECO:0000313" key="10">
    <source>
        <dbReference type="Proteomes" id="UP000182658"/>
    </source>
</evidence>
<dbReference type="SUPFAM" id="SSF57701">
    <property type="entry name" value="Zn2/Cys6 DNA-binding domain"/>
    <property type="match status" value="1"/>
</dbReference>
<name>A0A1J7IMS2_9PEZI</name>
<dbReference type="GO" id="GO:0005634">
    <property type="term" value="C:nucleus"/>
    <property type="evidence" value="ECO:0007669"/>
    <property type="project" value="UniProtKB-SubCell"/>
</dbReference>
<dbReference type="PROSITE" id="PS00463">
    <property type="entry name" value="ZN2_CY6_FUNGAL_1"/>
    <property type="match status" value="1"/>
</dbReference>
<evidence type="ECO:0000256" key="4">
    <source>
        <dbReference type="ARBA" id="ARBA00023125"/>
    </source>
</evidence>
<dbReference type="PANTHER" id="PTHR37534">
    <property type="entry name" value="TRANSCRIPTIONAL ACTIVATOR PROTEIN UGA3"/>
    <property type="match status" value="1"/>
</dbReference>
<dbReference type="InterPro" id="IPR036864">
    <property type="entry name" value="Zn2-C6_fun-type_DNA-bd_sf"/>
</dbReference>
<gene>
    <name evidence="9" type="ORF">CONLIGDRAFT_665033</name>
</gene>
<dbReference type="CDD" id="cd00067">
    <property type="entry name" value="GAL4"/>
    <property type="match status" value="1"/>
</dbReference>
<dbReference type="GO" id="GO:0000976">
    <property type="term" value="F:transcription cis-regulatory region binding"/>
    <property type="evidence" value="ECO:0007669"/>
    <property type="project" value="TreeGrafter"/>
</dbReference>
<proteinExistence type="predicted"/>
<evidence type="ECO:0000259" key="8">
    <source>
        <dbReference type="PROSITE" id="PS50048"/>
    </source>
</evidence>
<accession>A0A1J7IMS2</accession>
<evidence type="ECO:0000256" key="7">
    <source>
        <dbReference type="SAM" id="MobiDB-lite"/>
    </source>
</evidence>
<feature type="domain" description="Zn(2)-C6 fungal-type" evidence="8">
    <location>
        <begin position="6"/>
        <end position="35"/>
    </location>
</feature>
<evidence type="ECO:0000256" key="3">
    <source>
        <dbReference type="ARBA" id="ARBA00023015"/>
    </source>
</evidence>
<evidence type="ECO:0000256" key="6">
    <source>
        <dbReference type="ARBA" id="ARBA00023242"/>
    </source>
</evidence>
<keyword evidence="10" id="KW-1185">Reference proteome</keyword>
<protein>
    <submittedName>
        <fullName evidence="9">Zn(II)2Cys6 transcription factor</fullName>
    </submittedName>
</protein>
<dbReference type="AlphaFoldDB" id="A0A1J7IMS2"/>
<dbReference type="GO" id="GO:0045944">
    <property type="term" value="P:positive regulation of transcription by RNA polymerase II"/>
    <property type="evidence" value="ECO:0007669"/>
    <property type="project" value="TreeGrafter"/>
</dbReference>
<feature type="region of interest" description="Disordered" evidence="7">
    <location>
        <begin position="107"/>
        <end position="126"/>
    </location>
</feature>
<dbReference type="PANTHER" id="PTHR37534:SF25">
    <property type="entry name" value="ZN(II)2CYS6 TRANSCRIPTION FACTOR (EUROFUNG)"/>
    <property type="match status" value="1"/>
</dbReference>
<feature type="compositionally biased region" description="Basic and acidic residues" evidence="7">
    <location>
        <begin position="58"/>
        <end position="67"/>
    </location>
</feature>
<dbReference type="InterPro" id="IPR021858">
    <property type="entry name" value="Fun_TF"/>
</dbReference>
<keyword evidence="5" id="KW-0804">Transcription</keyword>
<dbReference type="GO" id="GO:0000981">
    <property type="term" value="F:DNA-binding transcription factor activity, RNA polymerase II-specific"/>
    <property type="evidence" value="ECO:0007669"/>
    <property type="project" value="InterPro"/>
</dbReference>
<evidence type="ECO:0000256" key="1">
    <source>
        <dbReference type="ARBA" id="ARBA00004123"/>
    </source>
</evidence>
<evidence type="ECO:0000313" key="9">
    <source>
        <dbReference type="EMBL" id="OIW22425.1"/>
    </source>
</evidence>
<sequence>MAISRGCITCRQRHLKCDRESPQCQRCQASGRQCVPAPLRPSRKAPFRHGQNPSLRTEGPHRFGDSRLEFPSDQTWLQTPRPISFEDESSVTAAMYLVVAAEPEPSLQGQQQGYLPSESNTDSDAESSCDEVERLVVCAPVAKLADYREATLLRHFQRTLGPWLDAREHGGHFTVTVVGLATSCQLLLYACLALSARHLSNTTNSVPSEVAEDYHGRCIAILLPNLAHEGFRTSFDTLLAATVILRLFEQMSSLTPLNDSQNHLLAGSVYVTSQLECAISGGLAEASFWAFVVQDIQFALAYQIKMRLPLDALSRGLSQRWRDHSNLTEQDWVHRAIFILAKTVDHCYSYGQGCPGAADSTARSLKREIRAWETKRPDTFQPLYFHPADSGAGRPFPTICYTNIEHAVATQYICLSKALILQHRSYLESESPDIAADSSSVTKMISDNLGFVFGISLSAEDAIPARITACHTLCACSSEIRGPLARRALLSLLKRTELENGWVWTSVLHQLSDKWDIIIP</sequence>
<dbReference type="Pfam" id="PF11951">
    <property type="entry name" value="Fungal_trans_2"/>
    <property type="match status" value="1"/>
</dbReference>
<reference evidence="9 10" key="1">
    <citation type="submission" date="2016-10" db="EMBL/GenBank/DDBJ databases">
        <title>Draft genome sequence of Coniochaeta ligniaria NRRL30616, a lignocellulolytic fungus for bioabatement of inhibitors in plant biomass hydrolysates.</title>
        <authorList>
            <consortium name="DOE Joint Genome Institute"/>
            <person name="Jimenez D.J."/>
            <person name="Hector R.E."/>
            <person name="Riley R."/>
            <person name="Sun H."/>
            <person name="Grigoriev I.V."/>
            <person name="Van Elsas J.D."/>
            <person name="Nichols N.N."/>
        </authorList>
    </citation>
    <scope>NUCLEOTIDE SEQUENCE [LARGE SCALE GENOMIC DNA]</scope>
    <source>
        <strain evidence="9 10">NRRL 30616</strain>
    </source>
</reference>
<dbReference type="OrthoDB" id="4525710at2759"/>
<dbReference type="GO" id="GO:0008270">
    <property type="term" value="F:zinc ion binding"/>
    <property type="evidence" value="ECO:0007669"/>
    <property type="project" value="InterPro"/>
</dbReference>
<keyword evidence="2" id="KW-0862">Zinc</keyword>
<comment type="subcellular location">
    <subcellularLocation>
        <location evidence="1">Nucleus</location>
    </subcellularLocation>
</comment>
<feature type="region of interest" description="Disordered" evidence="7">
    <location>
        <begin position="38"/>
        <end position="67"/>
    </location>
</feature>
<dbReference type="SMART" id="SM00066">
    <property type="entry name" value="GAL4"/>
    <property type="match status" value="1"/>
</dbReference>
<feature type="compositionally biased region" description="Polar residues" evidence="7">
    <location>
        <begin position="107"/>
        <end position="120"/>
    </location>
</feature>
<dbReference type="Proteomes" id="UP000182658">
    <property type="component" value="Unassembled WGS sequence"/>
</dbReference>
<keyword evidence="4" id="KW-0238">DNA-binding</keyword>
<evidence type="ECO:0000256" key="5">
    <source>
        <dbReference type="ARBA" id="ARBA00023163"/>
    </source>
</evidence>
<dbReference type="Gene3D" id="4.10.240.10">
    <property type="entry name" value="Zn(2)-C6 fungal-type DNA-binding domain"/>
    <property type="match status" value="1"/>
</dbReference>
<dbReference type="EMBL" id="KV875115">
    <property type="protein sequence ID" value="OIW22425.1"/>
    <property type="molecule type" value="Genomic_DNA"/>
</dbReference>
<organism evidence="9 10">
    <name type="scientific">Coniochaeta ligniaria NRRL 30616</name>
    <dbReference type="NCBI Taxonomy" id="1408157"/>
    <lineage>
        <taxon>Eukaryota</taxon>
        <taxon>Fungi</taxon>
        <taxon>Dikarya</taxon>
        <taxon>Ascomycota</taxon>
        <taxon>Pezizomycotina</taxon>
        <taxon>Sordariomycetes</taxon>
        <taxon>Sordariomycetidae</taxon>
        <taxon>Coniochaetales</taxon>
        <taxon>Coniochaetaceae</taxon>
        <taxon>Coniochaeta</taxon>
    </lineage>
</organism>
<dbReference type="InterPro" id="IPR001138">
    <property type="entry name" value="Zn2Cys6_DnaBD"/>
</dbReference>
<evidence type="ECO:0000256" key="2">
    <source>
        <dbReference type="ARBA" id="ARBA00022833"/>
    </source>
</evidence>
<dbReference type="PROSITE" id="PS50048">
    <property type="entry name" value="ZN2_CY6_FUNGAL_2"/>
    <property type="match status" value="1"/>
</dbReference>
<dbReference type="CDD" id="cd12148">
    <property type="entry name" value="fungal_TF_MHR"/>
    <property type="match status" value="1"/>
</dbReference>
<dbReference type="Pfam" id="PF00172">
    <property type="entry name" value="Zn_clus"/>
    <property type="match status" value="1"/>
</dbReference>
<dbReference type="InParanoid" id="A0A1J7IMS2"/>